<comment type="caution">
    <text evidence="2">The sequence shown here is derived from an EMBL/GenBank/DDBJ whole genome shotgun (WGS) entry which is preliminary data.</text>
</comment>
<accession>A0AAD7UKF9</accession>
<proteinExistence type="predicted"/>
<dbReference type="EMBL" id="JAQMWT010000172">
    <property type="protein sequence ID" value="KAJ8608385.1"/>
    <property type="molecule type" value="Genomic_DNA"/>
</dbReference>
<dbReference type="InterPro" id="IPR019400">
    <property type="entry name" value="Peptidase_C65_otubain"/>
</dbReference>
<evidence type="ECO:0000313" key="3">
    <source>
        <dbReference type="Proteomes" id="UP001230188"/>
    </source>
</evidence>
<feature type="compositionally biased region" description="Polar residues" evidence="1">
    <location>
        <begin position="70"/>
        <end position="83"/>
    </location>
</feature>
<reference evidence="2" key="1">
    <citation type="submission" date="2023-01" db="EMBL/GenBank/DDBJ databases">
        <title>Metagenome sequencing of chrysophaentin producing Chrysophaeum taylorii.</title>
        <authorList>
            <person name="Davison J."/>
            <person name="Bewley C."/>
        </authorList>
    </citation>
    <scope>NUCLEOTIDE SEQUENCE</scope>
    <source>
        <strain evidence="2">NIES-1699</strain>
    </source>
</reference>
<organism evidence="2 3">
    <name type="scientific">Chrysophaeum taylorii</name>
    <dbReference type="NCBI Taxonomy" id="2483200"/>
    <lineage>
        <taxon>Eukaryota</taxon>
        <taxon>Sar</taxon>
        <taxon>Stramenopiles</taxon>
        <taxon>Ochrophyta</taxon>
        <taxon>Pelagophyceae</taxon>
        <taxon>Pelagomonadales</taxon>
        <taxon>Pelagomonadaceae</taxon>
        <taxon>Chrysophaeum</taxon>
    </lineage>
</organism>
<evidence type="ECO:0000313" key="2">
    <source>
        <dbReference type="EMBL" id="KAJ8608385.1"/>
    </source>
</evidence>
<dbReference type="AlphaFoldDB" id="A0AAD7UKF9"/>
<gene>
    <name evidence="2" type="ORF">CTAYLR_008143</name>
</gene>
<protein>
    <submittedName>
        <fullName evidence="2">Uncharacterized protein</fullName>
    </submittedName>
</protein>
<keyword evidence="3" id="KW-1185">Reference proteome</keyword>
<evidence type="ECO:0000256" key="1">
    <source>
        <dbReference type="SAM" id="MobiDB-lite"/>
    </source>
</evidence>
<sequence>MGFSEEQARVAREGLKRSSRVEAAATWITESQRQQARPVVVAGRAVETPPPVPARARAKSRTSAKAQARTSEATGSAPPNTSRDAPELFAVVSGNDKGLMLGKEKAGREYVPALCRMSRLRCGWTAIDGGGLGVKTKYEGRFGILEAKKGFNGRYKLVFGKFEAGDTLKKSQIWEVRNETISLVSSGLLLTAVSRGGDDDFDLTLEKKHPGSWQKWKLVPPRAKLASRPSSPPRVGYLVNFGSCLGVTKNSRGEDVPTLNSKSPLRVRLENGATIRGTSPLDGARLTLAVDAAMRLIFVRTPPLPEQTFAFRNDVVALARNETLVLTAESSGVVGLSRRRRDALNQEWKLVASLEEEEEEYDESTQVESSPRVVRRRALGPRLPVAKFVDYLGKYRRGVGEVVSRLKTLGLDSFRSVRGDGNCYYRSVAFGIVEAHILARNEPALRHLATILRGLSVRDVVDDLPRDSDHASLCQRLEDIADGVLDNPSRLCSDWETDVAEFNSNLDLALVRAARSLVARFLVNNASASIPEARHALKQHQAAFYPGLMTTLDLERDPDPLMLGEALGARGAVKTCLSVCRVLTMGEDAEGLVCDLPILPHLLGGDCQIWGLFDTTIKPVGATDLSDARPAYVPLVNVLLNPGHYCLLYADTPPSQVRRPEPARAPTHRWEEEEEGPL</sequence>
<feature type="region of interest" description="Disordered" evidence="1">
    <location>
        <begin position="29"/>
        <end position="86"/>
    </location>
</feature>
<dbReference type="Pfam" id="PF10275">
    <property type="entry name" value="Peptidase_C65"/>
    <property type="match status" value="1"/>
</dbReference>
<feature type="region of interest" description="Disordered" evidence="1">
    <location>
        <begin position="1"/>
        <end position="20"/>
    </location>
</feature>
<feature type="region of interest" description="Disordered" evidence="1">
    <location>
        <begin position="656"/>
        <end position="678"/>
    </location>
</feature>
<dbReference type="Proteomes" id="UP001230188">
    <property type="component" value="Unassembled WGS sequence"/>
</dbReference>
<name>A0AAD7UKF9_9STRA</name>